<evidence type="ECO:0000313" key="8">
    <source>
        <dbReference type="EMBL" id="SMO40271.1"/>
    </source>
</evidence>
<organism evidence="8 9">
    <name type="scientific">Pedobacter westerhofensis</name>
    <dbReference type="NCBI Taxonomy" id="425512"/>
    <lineage>
        <taxon>Bacteria</taxon>
        <taxon>Pseudomonadati</taxon>
        <taxon>Bacteroidota</taxon>
        <taxon>Sphingobacteriia</taxon>
        <taxon>Sphingobacteriales</taxon>
        <taxon>Sphingobacteriaceae</taxon>
        <taxon>Pedobacter</taxon>
    </lineage>
</organism>
<dbReference type="GO" id="GO:0022857">
    <property type="term" value="F:transmembrane transporter activity"/>
    <property type="evidence" value="ECO:0007669"/>
    <property type="project" value="InterPro"/>
</dbReference>
<dbReference type="AlphaFoldDB" id="A0A521AZS5"/>
<evidence type="ECO:0000256" key="3">
    <source>
        <dbReference type="ARBA" id="ARBA00022692"/>
    </source>
</evidence>
<feature type="transmembrane region" description="Helical" evidence="6">
    <location>
        <begin position="305"/>
        <end position="323"/>
    </location>
</feature>
<dbReference type="PANTHER" id="PTHR23501">
    <property type="entry name" value="MAJOR FACILITATOR SUPERFAMILY"/>
    <property type="match status" value="1"/>
</dbReference>
<protein>
    <submittedName>
        <fullName evidence="8">Major Facilitator Superfamily protein</fullName>
    </submittedName>
</protein>
<feature type="transmembrane region" description="Helical" evidence="6">
    <location>
        <begin position="79"/>
        <end position="102"/>
    </location>
</feature>
<feature type="transmembrane region" description="Helical" evidence="6">
    <location>
        <begin position="270"/>
        <end position="290"/>
    </location>
</feature>
<dbReference type="InterPro" id="IPR036259">
    <property type="entry name" value="MFS_trans_sf"/>
</dbReference>
<dbReference type="InterPro" id="IPR011701">
    <property type="entry name" value="MFS"/>
</dbReference>
<keyword evidence="5 6" id="KW-0472">Membrane</keyword>
<feature type="transmembrane region" description="Helical" evidence="6">
    <location>
        <begin position="428"/>
        <end position="447"/>
    </location>
</feature>
<sequence>MSDVKKERYPYRFMLPIVLGTMMNPLNSTMLATALIPLCNSFKISVGSGAILVTSLYVTSTIAQPLMGRLADIFSAKKINTLGFILVLIAALIGIFAPGFSWLVVSRIMLGLGTSAAYPSAMALINKKYAEAELPVPGNVLGLVGISAQVSMILGPVLGGLLTQWLGWKGIFFINIPWVIAAVYLSKAIPNDPVKEKLSAARILNRLDVPGILIFTLFLLSLLFLLIQHSFTWQLILPVVTLLILMVVWERRQDNPFIDVRLLASKPSLLLVYVRALATSYILYTMLYGFPQWLEGVRHFNPAETGLFMLPDSIVAIAVGLLISKSRKLFMQNFLGVIFMLATCAGMYMLNTEITIFMIVVVTVVMGIAEGLNLIANQALLNAEAPLAQKGVSFGLYRTFAYLGAILSSSQLKVLFHTGITDEKFHTLSFTALASSIVLAILLIPLWRRHRQLADISPASAR</sequence>
<dbReference type="PRINTS" id="PR00173">
    <property type="entry name" value="EDTRNSPORT"/>
</dbReference>
<feature type="transmembrane region" description="Helical" evidence="6">
    <location>
        <begin position="12"/>
        <end position="38"/>
    </location>
</feature>
<dbReference type="EMBL" id="FXTN01000001">
    <property type="protein sequence ID" value="SMO40271.1"/>
    <property type="molecule type" value="Genomic_DNA"/>
</dbReference>
<dbReference type="InterPro" id="IPR020846">
    <property type="entry name" value="MFS_dom"/>
</dbReference>
<dbReference type="GO" id="GO:0005886">
    <property type="term" value="C:plasma membrane"/>
    <property type="evidence" value="ECO:0007669"/>
    <property type="project" value="TreeGrafter"/>
</dbReference>
<accession>A0A521AZS5</accession>
<gene>
    <name evidence="8" type="ORF">SAMN06265348_101566</name>
</gene>
<dbReference type="Proteomes" id="UP000320300">
    <property type="component" value="Unassembled WGS sequence"/>
</dbReference>
<feature type="transmembrane region" description="Helical" evidence="6">
    <location>
        <begin position="165"/>
        <end position="186"/>
    </location>
</feature>
<keyword evidence="4 6" id="KW-1133">Transmembrane helix</keyword>
<feature type="transmembrane region" description="Helical" evidence="6">
    <location>
        <begin position="330"/>
        <end position="350"/>
    </location>
</feature>
<feature type="transmembrane region" description="Helical" evidence="6">
    <location>
        <begin position="356"/>
        <end position="375"/>
    </location>
</feature>
<feature type="transmembrane region" description="Helical" evidence="6">
    <location>
        <begin position="44"/>
        <end position="67"/>
    </location>
</feature>
<evidence type="ECO:0000256" key="2">
    <source>
        <dbReference type="ARBA" id="ARBA00022448"/>
    </source>
</evidence>
<feature type="transmembrane region" description="Helical" evidence="6">
    <location>
        <begin position="207"/>
        <end position="227"/>
    </location>
</feature>
<dbReference type="OrthoDB" id="9815624at2"/>
<dbReference type="SUPFAM" id="SSF103473">
    <property type="entry name" value="MFS general substrate transporter"/>
    <property type="match status" value="1"/>
</dbReference>
<dbReference type="GO" id="GO:0012505">
    <property type="term" value="C:endomembrane system"/>
    <property type="evidence" value="ECO:0007669"/>
    <property type="project" value="UniProtKB-SubCell"/>
</dbReference>
<keyword evidence="9" id="KW-1185">Reference proteome</keyword>
<evidence type="ECO:0000256" key="5">
    <source>
        <dbReference type="ARBA" id="ARBA00023136"/>
    </source>
</evidence>
<dbReference type="Pfam" id="PF07690">
    <property type="entry name" value="MFS_1"/>
    <property type="match status" value="1"/>
</dbReference>
<evidence type="ECO:0000256" key="1">
    <source>
        <dbReference type="ARBA" id="ARBA00004127"/>
    </source>
</evidence>
<feature type="transmembrane region" description="Helical" evidence="6">
    <location>
        <begin position="138"/>
        <end position="159"/>
    </location>
</feature>
<dbReference type="PROSITE" id="PS50850">
    <property type="entry name" value="MFS"/>
    <property type="match status" value="1"/>
</dbReference>
<dbReference type="Gene3D" id="1.20.1720.10">
    <property type="entry name" value="Multidrug resistance protein D"/>
    <property type="match status" value="1"/>
</dbReference>
<comment type="subcellular location">
    <subcellularLocation>
        <location evidence="1">Endomembrane system</location>
        <topology evidence="1">Multi-pass membrane protein</topology>
    </subcellularLocation>
</comment>
<feature type="transmembrane region" description="Helical" evidence="6">
    <location>
        <begin position="108"/>
        <end position="126"/>
    </location>
</feature>
<dbReference type="Gene3D" id="1.20.1250.20">
    <property type="entry name" value="MFS general substrate transporter like domains"/>
    <property type="match status" value="1"/>
</dbReference>
<keyword evidence="2" id="KW-0813">Transport</keyword>
<dbReference type="RefSeq" id="WP_142526645.1">
    <property type="nucleotide sequence ID" value="NZ_CBCSJO010000002.1"/>
</dbReference>
<name>A0A521AZS5_9SPHI</name>
<feature type="domain" description="Major facilitator superfamily (MFS) profile" evidence="7">
    <location>
        <begin position="13"/>
        <end position="452"/>
    </location>
</feature>
<dbReference type="PANTHER" id="PTHR23501:SF191">
    <property type="entry name" value="VACUOLAR BASIC AMINO ACID TRANSPORTER 4"/>
    <property type="match status" value="1"/>
</dbReference>
<proteinExistence type="predicted"/>
<keyword evidence="3 6" id="KW-0812">Transmembrane</keyword>
<reference evidence="8 9" key="1">
    <citation type="submission" date="2017-05" db="EMBL/GenBank/DDBJ databases">
        <authorList>
            <person name="Varghese N."/>
            <person name="Submissions S."/>
        </authorList>
    </citation>
    <scope>NUCLEOTIDE SEQUENCE [LARGE SCALE GENOMIC DNA]</scope>
    <source>
        <strain evidence="8 9">DSM 19036</strain>
    </source>
</reference>
<evidence type="ECO:0000256" key="6">
    <source>
        <dbReference type="SAM" id="Phobius"/>
    </source>
</evidence>
<feature type="transmembrane region" description="Helical" evidence="6">
    <location>
        <begin position="396"/>
        <end position="416"/>
    </location>
</feature>
<evidence type="ECO:0000256" key="4">
    <source>
        <dbReference type="ARBA" id="ARBA00022989"/>
    </source>
</evidence>
<feature type="transmembrane region" description="Helical" evidence="6">
    <location>
        <begin position="233"/>
        <end position="249"/>
    </location>
</feature>
<evidence type="ECO:0000259" key="7">
    <source>
        <dbReference type="PROSITE" id="PS50850"/>
    </source>
</evidence>
<evidence type="ECO:0000313" key="9">
    <source>
        <dbReference type="Proteomes" id="UP000320300"/>
    </source>
</evidence>